<keyword evidence="1" id="KW-1185">Reference proteome</keyword>
<evidence type="ECO:0000313" key="1">
    <source>
        <dbReference type="Proteomes" id="UP000887565"/>
    </source>
</evidence>
<dbReference type="Proteomes" id="UP000887565">
    <property type="component" value="Unplaced"/>
</dbReference>
<organism evidence="1 2">
    <name type="scientific">Romanomermis culicivorax</name>
    <name type="common">Nematode worm</name>
    <dbReference type="NCBI Taxonomy" id="13658"/>
    <lineage>
        <taxon>Eukaryota</taxon>
        <taxon>Metazoa</taxon>
        <taxon>Ecdysozoa</taxon>
        <taxon>Nematoda</taxon>
        <taxon>Enoplea</taxon>
        <taxon>Dorylaimia</taxon>
        <taxon>Mermithida</taxon>
        <taxon>Mermithoidea</taxon>
        <taxon>Mermithidae</taxon>
        <taxon>Romanomermis</taxon>
    </lineage>
</organism>
<evidence type="ECO:0000313" key="2">
    <source>
        <dbReference type="WBParaSite" id="nRc.2.0.1.t13497-RA"/>
    </source>
</evidence>
<dbReference type="WBParaSite" id="nRc.2.0.1.t13497-RA">
    <property type="protein sequence ID" value="nRc.2.0.1.t13497-RA"/>
    <property type="gene ID" value="nRc.2.0.1.g13497"/>
</dbReference>
<dbReference type="AlphaFoldDB" id="A0A915IJD8"/>
<accession>A0A915IJD8</accession>
<protein>
    <submittedName>
        <fullName evidence="2">Uncharacterized protein</fullName>
    </submittedName>
</protein>
<reference evidence="2" key="1">
    <citation type="submission" date="2022-11" db="UniProtKB">
        <authorList>
            <consortium name="WormBaseParasite"/>
        </authorList>
    </citation>
    <scope>IDENTIFICATION</scope>
</reference>
<name>A0A915IJD8_ROMCU</name>
<sequence>MSWIISLGVSRAAAVIVCRSAGGGWGLPWINIDEGFGRVSSGDGLIIATLSGGAWQQYLRYGWRVRTNDGGNERGIITFCITLGATRILKLSGVFRCKAMAGKERVQSKQSPALCLYLRRMDLIYYISTVILVSIIHGQTIPCHLPDQEKFIFVEGSVGKICDPKRPGQLKALPKGNKLSADQCTHILDGKLYRVLQKKVTDHIYIQWRFCGSGNKFDRQNARTGQDCDKLTRKMRNKYREIFKQMFIYSSESCDLNKLIPSPGMEKTIK</sequence>
<proteinExistence type="predicted"/>